<keyword evidence="2" id="KW-1185">Reference proteome</keyword>
<dbReference type="EMBL" id="CP002207">
    <property type="protein sequence ID" value="ADP34313.1"/>
    <property type="molecule type" value="Genomic_DNA"/>
</dbReference>
<evidence type="ECO:0000313" key="2">
    <source>
        <dbReference type="Proteomes" id="UP000006867"/>
    </source>
</evidence>
<dbReference type="Proteomes" id="UP000006867">
    <property type="component" value="Chromosome"/>
</dbReference>
<sequence>MVSIVLFIKRTSFSFYHIRNRAMPKVKCSAKKDSLLTAVFTFTN</sequence>
<gene>
    <name evidence="1" type="ordered locus">BATR1942_16970</name>
</gene>
<reference evidence="1 2" key="1">
    <citation type="journal article" date="2011" name="Front. Microbiol.">
        <title>Genomic signatures of strain selection and enhancement in Bacillus atrophaeus var. globigii, a historical biowarfare simulant.</title>
        <authorList>
            <person name="Gibbons H.S."/>
            <person name="Broomall S.M."/>
            <person name="McNew L.A."/>
            <person name="Daligault H."/>
            <person name="Chapman C."/>
            <person name="Bruce D."/>
            <person name="Karavis M."/>
            <person name="Krepps M."/>
            <person name="McGregor P.A."/>
            <person name="Hong C."/>
            <person name="Park K.H."/>
            <person name="Akmal A."/>
            <person name="Feldman A."/>
            <person name="Lin J.S."/>
            <person name="Chang W.E."/>
            <person name="Higgs B.W."/>
            <person name="Demirev P."/>
            <person name="Lindquist J."/>
            <person name="Liem A."/>
            <person name="Fochler E."/>
            <person name="Read T.D."/>
            <person name="Tapia R."/>
            <person name="Johnson S."/>
            <person name="Bishop-Lilly K.A."/>
            <person name="Detter C."/>
            <person name="Han C."/>
            <person name="Sozhamannan S."/>
            <person name="Rosenzweig C.N."/>
            <person name="Skowronski E.W."/>
        </authorList>
    </citation>
    <scope>NUCLEOTIDE SEQUENCE [LARGE SCALE GENOMIC DNA]</scope>
    <source>
        <strain evidence="1 2">1942</strain>
    </source>
</reference>
<proteinExistence type="predicted"/>
<organism evidence="1 2">
    <name type="scientific">Bacillus atrophaeus (strain 1942)</name>
    <dbReference type="NCBI Taxonomy" id="720555"/>
    <lineage>
        <taxon>Bacteria</taxon>
        <taxon>Bacillati</taxon>
        <taxon>Bacillota</taxon>
        <taxon>Bacilli</taxon>
        <taxon>Bacillales</taxon>
        <taxon>Bacillaceae</taxon>
        <taxon>Bacillus</taxon>
    </lineage>
</organism>
<protein>
    <submittedName>
        <fullName evidence="1">Uncharacterized protein</fullName>
    </submittedName>
</protein>
<evidence type="ECO:0000313" key="1">
    <source>
        <dbReference type="EMBL" id="ADP34313.1"/>
    </source>
</evidence>
<accession>A0ABM5M2F8</accession>
<name>A0ABM5M2F8_BACA1</name>